<accession>A0A8X8FRN3</accession>
<gene>
    <name evidence="5" type="ORF">H9654_10895</name>
</gene>
<dbReference type="NCBIfam" id="TIGR01643">
    <property type="entry name" value="YD_repeat_2x"/>
    <property type="match status" value="1"/>
</dbReference>
<dbReference type="InterPro" id="IPR013783">
    <property type="entry name" value="Ig-like_fold"/>
</dbReference>
<comment type="caution">
    <text evidence="5">The sequence shown here is derived from an EMBL/GenBank/DDBJ whole genome shotgun (WGS) entry which is preliminary data.</text>
</comment>
<feature type="domain" description="DUF6531" evidence="3">
    <location>
        <begin position="88"/>
        <end position="162"/>
    </location>
</feature>
<reference evidence="5 6" key="1">
    <citation type="submission" date="2020-08" db="EMBL/GenBank/DDBJ databases">
        <title>A Genomic Blueprint of the Chicken Gut Microbiome.</title>
        <authorList>
            <person name="Gilroy R."/>
            <person name="Ravi A."/>
            <person name="Getino M."/>
            <person name="Pursley I."/>
            <person name="Horton D.L."/>
            <person name="Alikhan N.-F."/>
            <person name="Baker D."/>
            <person name="Gharbi K."/>
            <person name="Hall N."/>
            <person name="Watson M."/>
            <person name="Adriaenssens E.M."/>
            <person name="Foster-Nyarko E."/>
            <person name="Jarju S."/>
            <person name="Secka A."/>
            <person name="Antonio M."/>
            <person name="Oren A."/>
            <person name="Chaudhuri R."/>
            <person name="La Ragione R.M."/>
            <person name="Hildebrand F."/>
            <person name="Pallen M.J."/>
        </authorList>
    </citation>
    <scope>NUCLEOTIDE SEQUENCE [LARGE SCALE GENOMIC DNA]</scope>
    <source>
        <strain evidence="5 6">Sa5BUN4</strain>
    </source>
</reference>
<dbReference type="AlphaFoldDB" id="A0A8X8FRN3"/>
<dbReference type="PANTHER" id="PTHR32305:SF15">
    <property type="entry name" value="PROTEIN RHSA-RELATED"/>
    <property type="match status" value="1"/>
</dbReference>
<dbReference type="Pfam" id="PF25023">
    <property type="entry name" value="TEN_YD-shell"/>
    <property type="match status" value="2"/>
</dbReference>
<protein>
    <submittedName>
        <fullName evidence="5">Type IV secretion protein Rhs</fullName>
    </submittedName>
</protein>
<dbReference type="InterPro" id="IPR056823">
    <property type="entry name" value="TEN-like_YD-shell"/>
</dbReference>
<dbReference type="InterPro" id="IPR050708">
    <property type="entry name" value="T6SS_VgrG/RHS"/>
</dbReference>
<dbReference type="Proteomes" id="UP000636938">
    <property type="component" value="Unassembled WGS sequence"/>
</dbReference>
<evidence type="ECO:0000313" key="6">
    <source>
        <dbReference type="Proteomes" id="UP000636938"/>
    </source>
</evidence>
<keyword evidence="1" id="KW-0677">Repeat</keyword>
<dbReference type="EMBL" id="JACSQS010000010">
    <property type="protein sequence ID" value="MBD7954706.1"/>
    <property type="molecule type" value="Genomic_DNA"/>
</dbReference>
<proteinExistence type="predicted"/>
<evidence type="ECO:0000313" key="5">
    <source>
        <dbReference type="EMBL" id="MBD7954706.1"/>
    </source>
</evidence>
<evidence type="ECO:0000259" key="3">
    <source>
        <dbReference type="Pfam" id="PF20148"/>
    </source>
</evidence>
<dbReference type="Gene3D" id="2.60.40.10">
    <property type="entry name" value="Immunoglobulins"/>
    <property type="match status" value="1"/>
</dbReference>
<sequence>MDSRKGIRVRSVLDGNGGLPPPTDLGRVTTTVPGMKSYRGFSTSYLNEMGRRTGMEAGAGARGAFVAAKTSKEQETDDKEDDCQGKAGNPVVLYTGNKVEHELDFASNGEMGLYLQRTYNHHWSATGLFGRHWLSNFDYSLVYSDAQNILWAQRPDGRRIKFLLDTASGRWYEDKAQPVAYITRDASGVLTLVNEDRGVETYDAEGFMTQRRNEQGVKWTFAYNNRYLQTVTHSSGRKVTFAWTNGQLTQVTDPAGGVYKYTYTANAFGSGTARLASTTLPGAPATTITYHYEDARFAGGLTGKSFNGVRYSTFAYDVDRRATLSEHAGGVERYTFGYSVLSTEAVSPPPAPVAPGKPMNGGAEPEAPWCEPRPGGEICYVPRSLPGGGFVPAGMSAGLPLNAIASTTGTKQRPVKIQVTTTNPLGRRTTTAYDDGKQVSVAGDASPRCPASFKEASYDANGYPDLVHDFTDNLTDYDYNAKGFMLKRVEAVGSSAARTTQWQWDATTNRLTKMTVPGDHEVTYTYDSRGNVATVTTKNLSTNGQSQQSRVLRFTYTYHSNGLKATVKTDGPLAQDDVTETYNGQGDLASVRNALGHQVTYANYNALGLPRKITGANGEVTEITYDARGRITSQKQSIGTGWATSSTTFDATGNVASVTRPDGVTTRFSYDAARRLMQEVRPMGDGTYAWTYNSYDNASNLTRTEVRHADFPMGSAVTGVIEGINHDANWNWSIGGWACTSGSNSSIDVHAYADNGALIGGFTANQASEAGVAAACGASGNSYRFNIPITLAQRQELGGRRVTIYGVSPQGSAHNRPLPGSNSYAIPDAPVVGQIHGIGRDASLNHYVDGWACAVGSASSIQVDGYAEGGVYLGSAQANQAGDASLRNTCQANGTAYRFQLPITLAHRQQLGGKRVTVYGISPRGQSHNVALPGSGVHAIALAPVIGDIGGVTRDENWDYFVEGWACSVGHAGSIDVHAYVGGSAGTGSFAAGGRADLATGPEVANACQSQGQAYRFRLPLDLSTRSAHGGKAIYIHGISPFGQPNLTINNSGTYSVPSIVRTAENLSFTTTPDNITNGEGTTLSAQVRNTGNVVWHGDTYLAWGFIHLTENMQLGAPVKPGETVTFSRRISPENPGNGGRYFEYSAQMATNGTAWGPRSTTGVVVHNNLPICTGRICEDPRRVTPGVGLDAKEGAR</sequence>
<feature type="domain" description="Teneurin-like YD-shell" evidence="4">
    <location>
        <begin position="581"/>
        <end position="699"/>
    </location>
</feature>
<feature type="domain" description="Teneurin-like YD-shell" evidence="4">
    <location>
        <begin position="181"/>
        <end position="266"/>
    </location>
</feature>
<dbReference type="Pfam" id="PF20148">
    <property type="entry name" value="DUF6531"/>
    <property type="match status" value="1"/>
</dbReference>
<dbReference type="PANTHER" id="PTHR32305">
    <property type="match status" value="1"/>
</dbReference>
<evidence type="ECO:0000256" key="2">
    <source>
        <dbReference type="SAM" id="MobiDB-lite"/>
    </source>
</evidence>
<organism evidence="5 6">
    <name type="scientific">Stenotrophomonas lacuserhaii</name>
    <dbReference type="NCBI Taxonomy" id="2760084"/>
    <lineage>
        <taxon>Bacteria</taxon>
        <taxon>Pseudomonadati</taxon>
        <taxon>Pseudomonadota</taxon>
        <taxon>Gammaproteobacteria</taxon>
        <taxon>Lysobacterales</taxon>
        <taxon>Lysobacteraceae</taxon>
        <taxon>Stenotrophomonas</taxon>
    </lineage>
</organism>
<dbReference type="InterPro" id="IPR045351">
    <property type="entry name" value="DUF6531"/>
</dbReference>
<dbReference type="Gene3D" id="2.180.10.10">
    <property type="entry name" value="RHS repeat-associated core"/>
    <property type="match status" value="3"/>
</dbReference>
<evidence type="ECO:0000259" key="4">
    <source>
        <dbReference type="Pfam" id="PF25023"/>
    </source>
</evidence>
<dbReference type="InterPro" id="IPR006530">
    <property type="entry name" value="YD"/>
</dbReference>
<feature type="region of interest" description="Disordered" evidence="2">
    <location>
        <begin position="1"/>
        <end position="24"/>
    </location>
</feature>
<name>A0A8X8FRN3_9GAMM</name>
<keyword evidence="6" id="KW-1185">Reference proteome</keyword>
<evidence type="ECO:0000256" key="1">
    <source>
        <dbReference type="ARBA" id="ARBA00022737"/>
    </source>
</evidence>